<sequence length="137" mass="15715">MDLKVKIKQTPEDTIRALRIPMHEPPSVLDDDYQSLIRYVFYTKEVYTLPINEDNSLILSPQFMGDYTQVNFLATTLFKIYNPNTAPSKNIIYGPALAVGCPLNGLYDFQSITNTLVEEVINILNIYSYRNLPLISY</sequence>
<organism evidence="1">
    <name type="scientific">uncultured Caudovirales phage</name>
    <dbReference type="NCBI Taxonomy" id="2100421"/>
    <lineage>
        <taxon>Viruses</taxon>
        <taxon>Duplodnaviria</taxon>
        <taxon>Heunggongvirae</taxon>
        <taxon>Uroviricota</taxon>
        <taxon>Caudoviricetes</taxon>
        <taxon>Peduoviridae</taxon>
        <taxon>Maltschvirus</taxon>
        <taxon>Maltschvirus maltsch</taxon>
    </lineage>
</organism>
<dbReference type="EMBL" id="LR796418">
    <property type="protein sequence ID" value="CAB4142561.1"/>
    <property type="molecule type" value="Genomic_DNA"/>
</dbReference>
<dbReference type="EMBL" id="LR796737">
    <property type="protein sequence ID" value="CAB4162091.1"/>
    <property type="molecule type" value="Genomic_DNA"/>
</dbReference>
<evidence type="ECO:0000313" key="2">
    <source>
        <dbReference type="EMBL" id="CAB4162091.1"/>
    </source>
</evidence>
<reference evidence="1" key="1">
    <citation type="submission" date="2020-04" db="EMBL/GenBank/DDBJ databases">
        <authorList>
            <person name="Chiriac C."/>
            <person name="Salcher M."/>
            <person name="Ghai R."/>
            <person name="Kavagutti S V."/>
        </authorList>
    </citation>
    <scope>NUCLEOTIDE SEQUENCE</scope>
</reference>
<accession>A0A6J5M8N9</accession>
<evidence type="ECO:0000313" key="1">
    <source>
        <dbReference type="EMBL" id="CAB4142561.1"/>
    </source>
</evidence>
<protein>
    <submittedName>
        <fullName evidence="1">Uncharacterized protein</fullName>
    </submittedName>
</protein>
<name>A0A6J5M8N9_9CAUD</name>
<proteinExistence type="predicted"/>
<gene>
    <name evidence="1" type="ORF">UFOVP436_15</name>
    <name evidence="2" type="ORF">UFOVP784_15</name>
</gene>